<feature type="compositionally biased region" description="Polar residues" evidence="1">
    <location>
        <begin position="268"/>
        <end position="277"/>
    </location>
</feature>
<evidence type="ECO:0000256" key="1">
    <source>
        <dbReference type="SAM" id="MobiDB-lite"/>
    </source>
</evidence>
<comment type="caution">
    <text evidence="2">The sequence shown here is derived from an EMBL/GenBank/DDBJ whole genome shotgun (WGS) entry which is preliminary data.</text>
</comment>
<feature type="compositionally biased region" description="Basic residues" evidence="1">
    <location>
        <begin position="151"/>
        <end position="162"/>
    </location>
</feature>
<keyword evidence="3" id="KW-1185">Reference proteome</keyword>
<evidence type="ECO:0000313" key="3">
    <source>
        <dbReference type="Proteomes" id="UP000298030"/>
    </source>
</evidence>
<feature type="compositionally biased region" description="Polar residues" evidence="1">
    <location>
        <begin position="15"/>
        <end position="36"/>
    </location>
</feature>
<reference evidence="2 3" key="1">
    <citation type="journal article" date="2019" name="Nat. Ecol. Evol.">
        <title>Megaphylogeny resolves global patterns of mushroom evolution.</title>
        <authorList>
            <person name="Varga T."/>
            <person name="Krizsan K."/>
            <person name="Foldi C."/>
            <person name="Dima B."/>
            <person name="Sanchez-Garcia M."/>
            <person name="Sanchez-Ramirez S."/>
            <person name="Szollosi G.J."/>
            <person name="Szarkandi J.G."/>
            <person name="Papp V."/>
            <person name="Albert L."/>
            <person name="Andreopoulos W."/>
            <person name="Angelini C."/>
            <person name="Antonin V."/>
            <person name="Barry K.W."/>
            <person name="Bougher N.L."/>
            <person name="Buchanan P."/>
            <person name="Buyck B."/>
            <person name="Bense V."/>
            <person name="Catcheside P."/>
            <person name="Chovatia M."/>
            <person name="Cooper J."/>
            <person name="Damon W."/>
            <person name="Desjardin D."/>
            <person name="Finy P."/>
            <person name="Geml J."/>
            <person name="Haridas S."/>
            <person name="Hughes K."/>
            <person name="Justo A."/>
            <person name="Karasinski D."/>
            <person name="Kautmanova I."/>
            <person name="Kiss B."/>
            <person name="Kocsube S."/>
            <person name="Kotiranta H."/>
            <person name="LaButti K.M."/>
            <person name="Lechner B.E."/>
            <person name="Liimatainen K."/>
            <person name="Lipzen A."/>
            <person name="Lukacs Z."/>
            <person name="Mihaltcheva S."/>
            <person name="Morgado L.N."/>
            <person name="Niskanen T."/>
            <person name="Noordeloos M.E."/>
            <person name="Ohm R.A."/>
            <person name="Ortiz-Santana B."/>
            <person name="Ovrebo C."/>
            <person name="Racz N."/>
            <person name="Riley R."/>
            <person name="Savchenko A."/>
            <person name="Shiryaev A."/>
            <person name="Soop K."/>
            <person name="Spirin V."/>
            <person name="Szebenyi C."/>
            <person name="Tomsovsky M."/>
            <person name="Tulloss R.E."/>
            <person name="Uehling J."/>
            <person name="Grigoriev I.V."/>
            <person name="Vagvolgyi C."/>
            <person name="Papp T."/>
            <person name="Martin F.M."/>
            <person name="Miettinen O."/>
            <person name="Hibbett D.S."/>
            <person name="Nagy L.G."/>
        </authorList>
    </citation>
    <scope>NUCLEOTIDE SEQUENCE [LARGE SCALE GENOMIC DNA]</scope>
    <source>
        <strain evidence="2 3">FP101781</strain>
    </source>
</reference>
<dbReference type="STRING" id="71717.A0A4Y7TXW2"/>
<sequence>MEVDSGSPRAVQPLPHSSSTTADDPSHSVINGTSEPTPIAQPGPSAEAVELPAEREPSAPREVAPPPQDMPVQHTSMSDEKLTIESANSATTSDPLEIPSQEQKPGFRTISLPPPTSPSASTTKSLSKPNAGKRKRDGPSPKKGSRGGAATRKKSTRGKGKGKQVDDAPLDGEEIVAVPRKRSKLTESHLTSVGEGPRPPVSTSATSVQSGSSASSAARLLQPSSRASSVAASEASGQTQPSPTTSKPPGFPKSQRGSGGFVHYNLVPDSQPQAPSPLLQATSAAQRPFLHAHGKRKVPLPLQTYRTMPAPVPVPVPVPVVQQLIVTPQTQIQSPPHLPRPLADHIQHGHARRLSGTHRTSIPPPSPSSSHPPTSPQSEIPPQTPTNSIGQPYQAPTPQGPTPASGARRTQSMKAPSLTTHTPVTRSHCRFHKISLPKEELGPRIFFIVPGCSLTRYKVIEDEEVEDHGDATYEESQRMVEDIETLDLDPYIIKVLKSLVGSEIMQQREVYYLPLSGETVVRQPFDLHCQCIVYCKQRKSIRYALHIYFRPGKDWRRHHLGGLGNLRHRERRQIFR</sequence>
<organism evidence="2 3">
    <name type="scientific">Coprinellus micaceus</name>
    <name type="common">Glistening ink-cap mushroom</name>
    <name type="synonym">Coprinus micaceus</name>
    <dbReference type="NCBI Taxonomy" id="71717"/>
    <lineage>
        <taxon>Eukaryota</taxon>
        <taxon>Fungi</taxon>
        <taxon>Dikarya</taxon>
        <taxon>Basidiomycota</taxon>
        <taxon>Agaricomycotina</taxon>
        <taxon>Agaricomycetes</taxon>
        <taxon>Agaricomycetidae</taxon>
        <taxon>Agaricales</taxon>
        <taxon>Agaricineae</taxon>
        <taxon>Psathyrellaceae</taxon>
        <taxon>Coprinellus</taxon>
    </lineage>
</organism>
<feature type="compositionally biased region" description="Low complexity" evidence="1">
    <location>
        <begin position="201"/>
        <end position="248"/>
    </location>
</feature>
<feature type="region of interest" description="Disordered" evidence="1">
    <location>
        <begin position="330"/>
        <end position="424"/>
    </location>
</feature>
<accession>A0A4Y7TXW2</accession>
<evidence type="ECO:0000313" key="2">
    <source>
        <dbReference type="EMBL" id="TEB38452.1"/>
    </source>
</evidence>
<feature type="compositionally biased region" description="Polar residues" evidence="1">
    <location>
        <begin position="85"/>
        <end position="94"/>
    </location>
</feature>
<feature type="compositionally biased region" description="Polar residues" evidence="1">
    <location>
        <begin position="385"/>
        <end position="397"/>
    </location>
</feature>
<feature type="compositionally biased region" description="Low complexity" evidence="1">
    <location>
        <begin position="368"/>
        <end position="378"/>
    </location>
</feature>
<name>A0A4Y7TXW2_COPMI</name>
<feature type="region of interest" description="Disordered" evidence="1">
    <location>
        <begin position="1"/>
        <end position="277"/>
    </location>
</feature>
<protein>
    <submittedName>
        <fullName evidence="2">Uncharacterized protein</fullName>
    </submittedName>
</protein>
<dbReference type="OrthoDB" id="2804229at2759"/>
<feature type="compositionally biased region" description="Polar residues" evidence="1">
    <location>
        <begin position="408"/>
        <end position="424"/>
    </location>
</feature>
<dbReference type="Proteomes" id="UP000298030">
    <property type="component" value="Unassembled WGS sequence"/>
</dbReference>
<feature type="compositionally biased region" description="Low complexity" evidence="1">
    <location>
        <begin position="118"/>
        <end position="129"/>
    </location>
</feature>
<dbReference type="AlphaFoldDB" id="A0A4Y7TXW2"/>
<proteinExistence type="predicted"/>
<dbReference type="EMBL" id="QPFP01000003">
    <property type="protein sequence ID" value="TEB38452.1"/>
    <property type="molecule type" value="Genomic_DNA"/>
</dbReference>
<gene>
    <name evidence="2" type="ORF">FA13DRAFT_751295</name>
</gene>